<organism evidence="7 8">
    <name type="scientific">Ornithinimicrobium pekingense</name>
    <dbReference type="NCBI Taxonomy" id="384677"/>
    <lineage>
        <taxon>Bacteria</taxon>
        <taxon>Bacillati</taxon>
        <taxon>Actinomycetota</taxon>
        <taxon>Actinomycetes</taxon>
        <taxon>Micrococcales</taxon>
        <taxon>Ornithinimicrobiaceae</taxon>
        <taxon>Ornithinimicrobium</taxon>
    </lineage>
</organism>
<dbReference type="InterPro" id="IPR036291">
    <property type="entry name" value="NAD(P)-bd_dom_sf"/>
</dbReference>
<dbReference type="InterPro" id="IPR055170">
    <property type="entry name" value="GFO_IDH_MocA-like_dom"/>
</dbReference>
<dbReference type="InterPro" id="IPR051317">
    <property type="entry name" value="Gfo/Idh/MocA_oxidoreduct"/>
</dbReference>
<dbReference type="PANTHER" id="PTHR43708">
    <property type="entry name" value="CONSERVED EXPRESSED OXIDOREDUCTASE (EUROFUNG)"/>
    <property type="match status" value="1"/>
</dbReference>
<evidence type="ECO:0000259" key="6">
    <source>
        <dbReference type="Pfam" id="PF22725"/>
    </source>
</evidence>
<comment type="similarity">
    <text evidence="1">Belongs to the Gfo/Idh/MocA family.</text>
</comment>
<feature type="domain" description="Gfo/Idh/MocA-like oxidoreductase N-terminal" evidence="5">
    <location>
        <begin position="4"/>
        <end position="124"/>
    </location>
</feature>
<feature type="compositionally biased region" description="Pro residues" evidence="4">
    <location>
        <begin position="340"/>
        <end position="350"/>
    </location>
</feature>
<evidence type="ECO:0000259" key="5">
    <source>
        <dbReference type="Pfam" id="PF01408"/>
    </source>
</evidence>
<evidence type="ECO:0000313" key="7">
    <source>
        <dbReference type="EMBL" id="GGK60684.1"/>
    </source>
</evidence>
<dbReference type="Gene3D" id="3.30.360.10">
    <property type="entry name" value="Dihydrodipicolinate Reductase, domain 2"/>
    <property type="match status" value="1"/>
</dbReference>
<name>A0ABQ2F859_9MICO</name>
<protein>
    <submittedName>
        <fullName evidence="7">NADH-dependent dehydrogenase</fullName>
    </submittedName>
</protein>
<dbReference type="EMBL" id="BMLB01000001">
    <property type="protein sequence ID" value="GGK60684.1"/>
    <property type="molecule type" value="Genomic_DNA"/>
</dbReference>
<keyword evidence="3" id="KW-0520">NAD</keyword>
<dbReference type="PANTHER" id="PTHR43708:SF5">
    <property type="entry name" value="CONSERVED EXPRESSED OXIDOREDUCTASE (EUROFUNG)-RELATED"/>
    <property type="match status" value="1"/>
</dbReference>
<comment type="caution">
    <text evidence="7">The sequence shown here is derived from an EMBL/GenBank/DDBJ whole genome shotgun (WGS) entry which is preliminary data.</text>
</comment>
<dbReference type="RefSeq" id="WP_022922973.1">
    <property type="nucleotide sequence ID" value="NZ_BMLB01000001.1"/>
</dbReference>
<dbReference type="Proteomes" id="UP000662111">
    <property type="component" value="Unassembled WGS sequence"/>
</dbReference>
<dbReference type="Pfam" id="PF22725">
    <property type="entry name" value="GFO_IDH_MocA_C3"/>
    <property type="match status" value="1"/>
</dbReference>
<dbReference type="SUPFAM" id="SSF51735">
    <property type="entry name" value="NAD(P)-binding Rossmann-fold domains"/>
    <property type="match status" value="1"/>
</dbReference>
<dbReference type="Pfam" id="PF01408">
    <property type="entry name" value="GFO_IDH_MocA"/>
    <property type="match status" value="1"/>
</dbReference>
<evidence type="ECO:0000313" key="8">
    <source>
        <dbReference type="Proteomes" id="UP000662111"/>
    </source>
</evidence>
<dbReference type="SUPFAM" id="SSF55347">
    <property type="entry name" value="Glyceraldehyde-3-phosphate dehydrogenase-like, C-terminal domain"/>
    <property type="match status" value="1"/>
</dbReference>
<keyword evidence="8" id="KW-1185">Reference proteome</keyword>
<feature type="domain" description="GFO/IDH/MocA-like oxidoreductase" evidence="6">
    <location>
        <begin position="133"/>
        <end position="262"/>
    </location>
</feature>
<proteinExistence type="inferred from homology"/>
<feature type="region of interest" description="Disordered" evidence="4">
    <location>
        <begin position="333"/>
        <end position="357"/>
    </location>
</feature>
<accession>A0ABQ2F859</accession>
<reference evidence="8" key="1">
    <citation type="journal article" date="2019" name="Int. J. Syst. Evol. Microbiol.">
        <title>The Global Catalogue of Microorganisms (GCM) 10K type strain sequencing project: providing services to taxonomists for standard genome sequencing and annotation.</title>
        <authorList>
            <consortium name="The Broad Institute Genomics Platform"/>
            <consortium name="The Broad Institute Genome Sequencing Center for Infectious Disease"/>
            <person name="Wu L."/>
            <person name="Ma J."/>
        </authorList>
    </citation>
    <scope>NUCLEOTIDE SEQUENCE [LARGE SCALE GENOMIC DNA]</scope>
    <source>
        <strain evidence="8">CGMCC 1.5362</strain>
    </source>
</reference>
<evidence type="ECO:0000256" key="3">
    <source>
        <dbReference type="ARBA" id="ARBA00023027"/>
    </source>
</evidence>
<dbReference type="Gene3D" id="3.40.50.720">
    <property type="entry name" value="NAD(P)-binding Rossmann-like Domain"/>
    <property type="match status" value="1"/>
</dbReference>
<evidence type="ECO:0000256" key="1">
    <source>
        <dbReference type="ARBA" id="ARBA00010928"/>
    </source>
</evidence>
<evidence type="ECO:0000256" key="4">
    <source>
        <dbReference type="SAM" id="MobiDB-lite"/>
    </source>
</evidence>
<gene>
    <name evidence="7" type="ORF">GCM10011509_06280</name>
</gene>
<dbReference type="InterPro" id="IPR000683">
    <property type="entry name" value="Gfo/Idh/MocA-like_OxRdtase_N"/>
</dbReference>
<keyword evidence="2" id="KW-0560">Oxidoreductase</keyword>
<evidence type="ECO:0000256" key="2">
    <source>
        <dbReference type="ARBA" id="ARBA00023002"/>
    </source>
</evidence>
<sequence>MSGVAVLGYGGIAASAHLPAYEQHGIGVVGVCGRPERTADVLERFPFVGRVYDDVGDLLSDPEVRVVDIATGPEGRVALVRRCLEAGKHVLAQKPVTLDAGELPVLEELVRDASRRGLRVAVNHNARWAPPWRSASLLLREGRVGEVVGVTHVHDKALPPLTGTHFDRVEHMLLTDYLLHWVDITRMWLLDGSAEGQGEVVNVIALDSRLPGQPADSLNPWSATIVMQARSGATATIRIPGSGVATTPGCAFWVHGTTGTLRGSVLLDSDRLSLDDGTAEEQLPLTGAWFVDGFAGAMGELLTAIAEDREPENSLTSAIASLRLMFAARDSAAQGGTPVTPLPTPLPTTPLPTEDAG</sequence>